<dbReference type="InterPro" id="IPR010982">
    <property type="entry name" value="Lambda_DNA-bd_dom_sf"/>
</dbReference>
<dbReference type="PANTHER" id="PTHR30146:SF109">
    <property type="entry name" value="HTH-TYPE TRANSCRIPTIONAL REGULATOR GALS"/>
    <property type="match status" value="1"/>
</dbReference>
<dbReference type="AlphaFoldDB" id="A0A7X3FMY2"/>
<dbReference type="SUPFAM" id="SSF53822">
    <property type="entry name" value="Periplasmic binding protein-like I"/>
    <property type="match status" value="1"/>
</dbReference>
<evidence type="ECO:0000256" key="1">
    <source>
        <dbReference type="ARBA" id="ARBA00023015"/>
    </source>
</evidence>
<dbReference type="PANTHER" id="PTHR30146">
    <property type="entry name" value="LACI-RELATED TRANSCRIPTIONAL REPRESSOR"/>
    <property type="match status" value="1"/>
</dbReference>
<dbReference type="PROSITE" id="PS00356">
    <property type="entry name" value="HTH_LACI_1"/>
    <property type="match status" value="1"/>
</dbReference>
<dbReference type="PROSITE" id="PS50932">
    <property type="entry name" value="HTH_LACI_2"/>
    <property type="match status" value="1"/>
</dbReference>
<gene>
    <name evidence="6" type="ORF">GO014_00375</name>
</gene>
<dbReference type="SMART" id="SM00354">
    <property type="entry name" value="HTH_LACI"/>
    <property type="match status" value="1"/>
</dbReference>
<dbReference type="Gene3D" id="3.40.50.2300">
    <property type="match status" value="2"/>
</dbReference>
<feature type="domain" description="HTH lacI-type" evidence="5">
    <location>
        <begin position="73"/>
        <end position="127"/>
    </location>
</feature>
<comment type="caution">
    <text evidence="6">The sequence shown here is derived from an EMBL/GenBank/DDBJ whole genome shotgun (WGS) entry which is preliminary data.</text>
</comment>
<evidence type="ECO:0000259" key="5">
    <source>
        <dbReference type="PROSITE" id="PS50932"/>
    </source>
</evidence>
<proteinExistence type="predicted"/>
<dbReference type="EMBL" id="WQRF01000001">
    <property type="protein sequence ID" value="MVS97481.1"/>
    <property type="molecule type" value="Genomic_DNA"/>
</dbReference>
<accession>A0A7X3FMY2</accession>
<dbReference type="Proteomes" id="UP000438106">
    <property type="component" value="Unassembled WGS sequence"/>
</dbReference>
<dbReference type="GO" id="GO:0000976">
    <property type="term" value="F:transcription cis-regulatory region binding"/>
    <property type="evidence" value="ECO:0007669"/>
    <property type="project" value="TreeGrafter"/>
</dbReference>
<keyword evidence="1" id="KW-0805">Transcription regulation</keyword>
<evidence type="ECO:0000313" key="6">
    <source>
        <dbReference type="EMBL" id="MVS97481.1"/>
    </source>
</evidence>
<protein>
    <submittedName>
        <fullName evidence="6">LacI family DNA-binding transcriptional regulator</fullName>
    </submittedName>
</protein>
<organism evidence="6 7">
    <name type="scientific">Devosia marina</name>
    <dbReference type="NCBI Taxonomy" id="2683198"/>
    <lineage>
        <taxon>Bacteria</taxon>
        <taxon>Pseudomonadati</taxon>
        <taxon>Pseudomonadota</taxon>
        <taxon>Alphaproteobacteria</taxon>
        <taxon>Hyphomicrobiales</taxon>
        <taxon>Devosiaceae</taxon>
        <taxon>Devosia</taxon>
    </lineage>
</organism>
<dbReference type="GO" id="GO:0003700">
    <property type="term" value="F:DNA-binding transcription factor activity"/>
    <property type="evidence" value="ECO:0007669"/>
    <property type="project" value="TreeGrafter"/>
</dbReference>
<dbReference type="Pfam" id="PF00356">
    <property type="entry name" value="LacI"/>
    <property type="match status" value="1"/>
</dbReference>
<keyword evidence="2 6" id="KW-0238">DNA-binding</keyword>
<sequence>MRCWDDPARHRSKKAKTLFHCARIGCILGPTLGGKSGSSKRGAPGGARRVRGRRPHCARLRRGQGISLISKAATLLEVARLAGVSTATVNRVLKQQGYISDDARQRVLAAVAATNYRPNVVARGLRTQHTYTIGLMLTAITVNPLFVGVAHAVEAAAIAAGYRVVIFNHGGSASHERHGIETFIAQRVDAVLFCTTASPDNVEILVDSGIPAIEIERSLTETARSVRVDNYVGARAAVDHLVGLGHRRIAFVGGDPAIYPRDLARQRSVEDDRLSAYLDGMAAHGLKPMPDHVRLGTYYDLDAEISGTEGQQHTNALMALPEPPTAIFATCDILATGVLQSLYRMGKRVPQDVSVVGFDDTIAAYLAPELTTVAQPMTALGRHGFDMALAAIERRKVPDEIVLETSLVIRNSTGPAP</sequence>
<dbReference type="Pfam" id="PF13377">
    <property type="entry name" value="Peripla_BP_3"/>
    <property type="match status" value="1"/>
</dbReference>
<dbReference type="Gene3D" id="1.10.260.40">
    <property type="entry name" value="lambda repressor-like DNA-binding domains"/>
    <property type="match status" value="1"/>
</dbReference>
<name>A0A7X3FMY2_9HYPH</name>
<dbReference type="CDD" id="cd06267">
    <property type="entry name" value="PBP1_LacI_sugar_binding-like"/>
    <property type="match status" value="1"/>
</dbReference>
<keyword evidence="7" id="KW-1185">Reference proteome</keyword>
<evidence type="ECO:0000256" key="4">
    <source>
        <dbReference type="SAM" id="MobiDB-lite"/>
    </source>
</evidence>
<evidence type="ECO:0000313" key="7">
    <source>
        <dbReference type="Proteomes" id="UP000438106"/>
    </source>
</evidence>
<dbReference type="InterPro" id="IPR000843">
    <property type="entry name" value="HTH_LacI"/>
</dbReference>
<keyword evidence="3" id="KW-0804">Transcription</keyword>
<feature type="region of interest" description="Disordered" evidence="4">
    <location>
        <begin position="34"/>
        <end position="55"/>
    </location>
</feature>
<dbReference type="InterPro" id="IPR046335">
    <property type="entry name" value="LacI/GalR-like_sensor"/>
</dbReference>
<evidence type="ECO:0000256" key="3">
    <source>
        <dbReference type="ARBA" id="ARBA00023163"/>
    </source>
</evidence>
<dbReference type="InterPro" id="IPR028082">
    <property type="entry name" value="Peripla_BP_I"/>
</dbReference>
<reference evidence="6 7" key="1">
    <citation type="submission" date="2019-12" db="EMBL/GenBank/DDBJ databases">
        <title>Devosia maris sp. nov., isolated from the deep seawater.</title>
        <authorList>
            <person name="Liu Y."/>
        </authorList>
    </citation>
    <scope>NUCLEOTIDE SEQUENCE [LARGE SCALE GENOMIC DNA]</scope>
    <source>
        <strain evidence="6 7">L53-10-65</strain>
    </source>
</reference>
<dbReference type="CDD" id="cd01392">
    <property type="entry name" value="HTH_LacI"/>
    <property type="match status" value="1"/>
</dbReference>
<evidence type="ECO:0000256" key="2">
    <source>
        <dbReference type="ARBA" id="ARBA00023125"/>
    </source>
</evidence>
<dbReference type="SUPFAM" id="SSF47413">
    <property type="entry name" value="lambda repressor-like DNA-binding domains"/>
    <property type="match status" value="1"/>
</dbReference>